<evidence type="ECO:0000256" key="7">
    <source>
        <dbReference type="ARBA" id="ARBA00023128"/>
    </source>
</evidence>
<dbReference type="Proteomes" id="UP000274822">
    <property type="component" value="Unassembled WGS sequence"/>
</dbReference>
<dbReference type="AlphaFoldDB" id="A0A433QIQ1"/>
<organism evidence="11 12">
    <name type="scientific">Jimgerdemannia flammicorona</name>
    <dbReference type="NCBI Taxonomy" id="994334"/>
    <lineage>
        <taxon>Eukaryota</taxon>
        <taxon>Fungi</taxon>
        <taxon>Fungi incertae sedis</taxon>
        <taxon>Mucoromycota</taxon>
        <taxon>Mucoromycotina</taxon>
        <taxon>Endogonomycetes</taxon>
        <taxon>Endogonales</taxon>
        <taxon>Endogonaceae</taxon>
        <taxon>Jimgerdemannia</taxon>
    </lineage>
</organism>
<dbReference type="InterPro" id="IPR023395">
    <property type="entry name" value="MCP_dom_sf"/>
</dbReference>
<dbReference type="GO" id="GO:0000064">
    <property type="term" value="F:L-ornithine transmembrane transporter activity"/>
    <property type="evidence" value="ECO:0007669"/>
    <property type="project" value="TreeGrafter"/>
</dbReference>
<protein>
    <submittedName>
        <fullName evidence="11">Mitochondrial carrier domain-containing protein</fullName>
    </submittedName>
</protein>
<evidence type="ECO:0000256" key="4">
    <source>
        <dbReference type="ARBA" id="ARBA00022692"/>
    </source>
</evidence>
<evidence type="ECO:0000256" key="3">
    <source>
        <dbReference type="ARBA" id="ARBA00022448"/>
    </source>
</evidence>
<evidence type="ECO:0000256" key="10">
    <source>
        <dbReference type="RuleBase" id="RU000488"/>
    </source>
</evidence>
<evidence type="ECO:0000256" key="6">
    <source>
        <dbReference type="ARBA" id="ARBA00022989"/>
    </source>
</evidence>
<reference evidence="11 12" key="1">
    <citation type="journal article" date="2018" name="New Phytol.">
        <title>Phylogenomics of Endogonaceae and evolution of mycorrhizas within Mucoromycota.</title>
        <authorList>
            <person name="Chang Y."/>
            <person name="Desiro A."/>
            <person name="Na H."/>
            <person name="Sandor L."/>
            <person name="Lipzen A."/>
            <person name="Clum A."/>
            <person name="Barry K."/>
            <person name="Grigoriev I.V."/>
            <person name="Martin F.M."/>
            <person name="Stajich J.E."/>
            <person name="Smith M.E."/>
            <person name="Bonito G."/>
            <person name="Spatafora J.W."/>
        </authorList>
    </citation>
    <scope>NUCLEOTIDE SEQUENCE [LARGE SCALE GENOMIC DNA]</scope>
    <source>
        <strain evidence="11 12">AD002</strain>
    </source>
</reference>
<evidence type="ECO:0000313" key="12">
    <source>
        <dbReference type="Proteomes" id="UP000274822"/>
    </source>
</evidence>
<proteinExistence type="inferred from homology"/>
<dbReference type="PROSITE" id="PS50920">
    <property type="entry name" value="SOLCAR"/>
    <property type="match status" value="3"/>
</dbReference>
<dbReference type="PANTHER" id="PTHR45624:SF31">
    <property type="entry name" value="MITOCHONDRIAL ORNITHINE TRANSPORTER 1"/>
    <property type="match status" value="1"/>
</dbReference>
<dbReference type="Pfam" id="PF00153">
    <property type="entry name" value="Mito_carr"/>
    <property type="match status" value="3"/>
</dbReference>
<comment type="subcellular location">
    <subcellularLocation>
        <location evidence="1">Mitochondrion membrane</location>
        <topology evidence="1">Multi-pass membrane protein</topology>
    </subcellularLocation>
</comment>
<dbReference type="InterPro" id="IPR050567">
    <property type="entry name" value="Mitochondrial_Carrier"/>
</dbReference>
<dbReference type="Gene3D" id="1.50.40.10">
    <property type="entry name" value="Mitochondrial carrier domain"/>
    <property type="match status" value="2"/>
</dbReference>
<keyword evidence="7" id="KW-0496">Mitochondrion</keyword>
<dbReference type="EMBL" id="RBNJ01004842">
    <property type="protein sequence ID" value="RUS29673.1"/>
    <property type="molecule type" value="Genomic_DNA"/>
</dbReference>
<evidence type="ECO:0000256" key="8">
    <source>
        <dbReference type="ARBA" id="ARBA00023136"/>
    </source>
</evidence>
<evidence type="ECO:0000256" key="2">
    <source>
        <dbReference type="ARBA" id="ARBA00006375"/>
    </source>
</evidence>
<evidence type="ECO:0000256" key="5">
    <source>
        <dbReference type="ARBA" id="ARBA00022737"/>
    </source>
</evidence>
<evidence type="ECO:0000313" key="11">
    <source>
        <dbReference type="EMBL" id="RUS29673.1"/>
    </source>
</evidence>
<comment type="caution">
    <text evidence="11">The sequence shown here is derived from an EMBL/GenBank/DDBJ whole genome shotgun (WGS) entry which is preliminary data.</text>
</comment>
<name>A0A433QIQ1_9FUNG</name>
<feature type="repeat" description="Solcar" evidence="9">
    <location>
        <begin position="13"/>
        <end position="106"/>
    </location>
</feature>
<feature type="repeat" description="Solcar" evidence="9">
    <location>
        <begin position="132"/>
        <end position="234"/>
    </location>
</feature>
<keyword evidence="3 10" id="KW-0813">Transport</keyword>
<evidence type="ECO:0000256" key="9">
    <source>
        <dbReference type="PROSITE-ProRule" id="PRU00282"/>
    </source>
</evidence>
<keyword evidence="6" id="KW-1133">Transmembrane helix</keyword>
<keyword evidence="4 9" id="KW-0812">Transmembrane</keyword>
<dbReference type="GO" id="GO:0031966">
    <property type="term" value="C:mitochondrial membrane"/>
    <property type="evidence" value="ECO:0007669"/>
    <property type="project" value="UniProtKB-SubCell"/>
</dbReference>
<gene>
    <name evidence="11" type="ORF">BC938DRAFT_480380</name>
</gene>
<sequence length="356" mass="39133">MPDYDADSALQRSKQLNDLLFGSVAGLVGKLFEYPFDTVKVRLQTQPLDNPTYKGPIDCITRTLKQEGVKGLYKVPLRSGIFCQMALGSMLENAALFVGYKQIQRTIRDLFSTPEQRAAYAQITDEDDLPALTIPQLFLSGAISGTFASLILTPVELIKCKLQIQLGSAFTAPITTTSLSYTHPIHYRGPLHVILHTLRIHGPAGFYRGHLATAVREMGGGAAWFGVYELACRQLTRRRQARMPHRVVTKRDLPTSQLMLAGALGGISYNFFLFPVDVVKSCMQTDEETQARARAGRPVGASTVERRGFVQVARDIYNGAGVKGFYRGCGITVARSAPASAIIFATYISTHYESCT</sequence>
<keyword evidence="12" id="KW-1185">Reference proteome</keyword>
<dbReference type="InterPro" id="IPR002067">
    <property type="entry name" value="MCP"/>
</dbReference>
<feature type="repeat" description="Solcar" evidence="9">
    <location>
        <begin position="256"/>
        <end position="353"/>
    </location>
</feature>
<dbReference type="PRINTS" id="PR00926">
    <property type="entry name" value="MITOCARRIER"/>
</dbReference>
<keyword evidence="5" id="KW-0677">Repeat</keyword>
<keyword evidence="8 9" id="KW-0472">Membrane</keyword>
<dbReference type="SUPFAM" id="SSF103506">
    <property type="entry name" value="Mitochondrial carrier"/>
    <property type="match status" value="1"/>
</dbReference>
<evidence type="ECO:0000256" key="1">
    <source>
        <dbReference type="ARBA" id="ARBA00004225"/>
    </source>
</evidence>
<comment type="similarity">
    <text evidence="2 10">Belongs to the mitochondrial carrier (TC 2.A.29) family.</text>
</comment>
<accession>A0A433QIQ1</accession>
<dbReference type="PANTHER" id="PTHR45624">
    <property type="entry name" value="MITOCHONDRIAL BASIC AMINO ACIDS TRANSPORTER-RELATED"/>
    <property type="match status" value="1"/>
</dbReference>
<dbReference type="GO" id="GO:1990575">
    <property type="term" value="P:mitochondrial L-ornithine transmembrane transport"/>
    <property type="evidence" value="ECO:0007669"/>
    <property type="project" value="TreeGrafter"/>
</dbReference>
<dbReference type="InterPro" id="IPR018108">
    <property type="entry name" value="MCP_transmembrane"/>
</dbReference>